<evidence type="ECO:0000313" key="2">
    <source>
        <dbReference type="Proteomes" id="UP000192578"/>
    </source>
</evidence>
<proteinExistence type="predicted"/>
<comment type="caution">
    <text evidence="1">The sequence shown here is derived from an EMBL/GenBank/DDBJ whole genome shotgun (WGS) entry which is preliminary data.</text>
</comment>
<evidence type="ECO:0000313" key="1">
    <source>
        <dbReference type="EMBL" id="OWA54840.1"/>
    </source>
</evidence>
<organism evidence="1 2">
    <name type="scientific">Hypsibius exemplaris</name>
    <name type="common">Freshwater tardigrade</name>
    <dbReference type="NCBI Taxonomy" id="2072580"/>
    <lineage>
        <taxon>Eukaryota</taxon>
        <taxon>Metazoa</taxon>
        <taxon>Ecdysozoa</taxon>
        <taxon>Tardigrada</taxon>
        <taxon>Eutardigrada</taxon>
        <taxon>Parachela</taxon>
        <taxon>Hypsibioidea</taxon>
        <taxon>Hypsibiidae</taxon>
        <taxon>Hypsibius</taxon>
    </lineage>
</organism>
<sequence>MLMIIMVPETPHHQSSGMSVSEQETDCGSLDLSKYTQREKVADKPCSSESHLRSFCMKKASIIFSGHSVQGNCSIRHSHQVLLGKHGLGSFKLFPRPEP</sequence>
<dbReference type="EMBL" id="MTYJ01000470">
    <property type="protein sequence ID" value="OWA54840.1"/>
    <property type="molecule type" value="Genomic_DNA"/>
</dbReference>
<dbReference type="AlphaFoldDB" id="A0A9X6NIK3"/>
<protein>
    <submittedName>
        <fullName evidence="1">Uncharacterized protein</fullName>
    </submittedName>
</protein>
<dbReference type="Proteomes" id="UP000192578">
    <property type="component" value="Unassembled WGS sequence"/>
</dbReference>
<reference evidence="2" key="1">
    <citation type="submission" date="2017-01" db="EMBL/GenBank/DDBJ databases">
        <title>Comparative genomics of anhydrobiosis in the tardigrade Hypsibius dujardini.</title>
        <authorList>
            <person name="Yoshida Y."/>
            <person name="Koutsovoulos G."/>
            <person name="Laetsch D."/>
            <person name="Stevens L."/>
            <person name="Kumar S."/>
            <person name="Horikawa D."/>
            <person name="Ishino K."/>
            <person name="Komine S."/>
            <person name="Tomita M."/>
            <person name="Blaxter M."/>
            <person name="Arakawa K."/>
        </authorList>
    </citation>
    <scope>NUCLEOTIDE SEQUENCE [LARGE SCALE GENOMIC DNA]</scope>
    <source>
        <strain evidence="2">Z151</strain>
    </source>
</reference>
<gene>
    <name evidence="1" type="ORF">BV898_19233</name>
</gene>
<keyword evidence="2" id="KW-1185">Reference proteome</keyword>
<name>A0A9X6NIK3_HYPEX</name>
<accession>A0A9X6NIK3</accession>